<organism evidence="1 2">
    <name type="scientific">Subsaximicrobium wynnwilliamsii</name>
    <dbReference type="NCBI Taxonomy" id="291179"/>
    <lineage>
        <taxon>Bacteria</taxon>
        <taxon>Pseudomonadati</taxon>
        <taxon>Bacteroidota</taxon>
        <taxon>Flavobacteriia</taxon>
        <taxon>Flavobacteriales</taxon>
        <taxon>Flavobacteriaceae</taxon>
        <taxon>Subsaximicrobium</taxon>
    </lineage>
</organism>
<dbReference type="OrthoDB" id="2419402at2"/>
<evidence type="ECO:0000313" key="1">
    <source>
        <dbReference type="EMBL" id="TXD89211.1"/>
    </source>
</evidence>
<dbReference type="EMBL" id="VORO01000008">
    <property type="protein sequence ID" value="TXD89211.1"/>
    <property type="molecule type" value="Genomic_DNA"/>
</dbReference>
<comment type="caution">
    <text evidence="1">The sequence shown here is derived from an EMBL/GenBank/DDBJ whole genome shotgun (WGS) entry which is preliminary data.</text>
</comment>
<accession>A0A5C6ZHJ3</accession>
<dbReference type="InterPro" id="IPR029062">
    <property type="entry name" value="Class_I_gatase-like"/>
</dbReference>
<dbReference type="Proteomes" id="UP000321578">
    <property type="component" value="Unassembled WGS sequence"/>
</dbReference>
<proteinExistence type="predicted"/>
<dbReference type="SUPFAM" id="SSF52317">
    <property type="entry name" value="Class I glutamine amidotransferase-like"/>
    <property type="match status" value="1"/>
</dbReference>
<evidence type="ECO:0000313" key="2">
    <source>
        <dbReference type="Proteomes" id="UP000321578"/>
    </source>
</evidence>
<name>A0A5C6ZHJ3_9FLAO</name>
<keyword evidence="2" id="KW-1185">Reference proteome</keyword>
<dbReference type="AlphaFoldDB" id="A0A5C6ZHJ3"/>
<gene>
    <name evidence="1" type="ORF">ESY86_09135</name>
</gene>
<sequence>MKKIGLLFNGVWSHYTFATAPKYKDLIELIYIHDFDETSLDRLEALMIPFQSNQNAIAKRKDVIYDFLAKGKKVFIEGDSSMDWIEAKWEDRPTNNYWWVENPNNPPISDTDFTHPIYEGLTPRQSCWHTHGSYTSMPSQAKAIQKKPDGEIISWETQQYGGTLFATTLDPIVEHGVQQITHLDHYVDKLIFWLSGDKASGSFDVPRENYGIAVSC</sequence>
<dbReference type="RefSeq" id="WP_147086294.1">
    <property type="nucleotide sequence ID" value="NZ_VORM01000008.1"/>
</dbReference>
<reference evidence="1 2" key="1">
    <citation type="submission" date="2019-08" db="EMBL/GenBank/DDBJ databases">
        <title>Genomes of Subsaximicrobium wynnwilliamsii strains.</title>
        <authorList>
            <person name="Bowman J.P."/>
        </authorList>
    </citation>
    <scope>NUCLEOTIDE SEQUENCE [LARGE SCALE GENOMIC DNA]</scope>
    <source>
        <strain evidence="1 2">2-80-2</strain>
    </source>
</reference>
<protein>
    <submittedName>
        <fullName evidence="1">Uncharacterized protein</fullName>
    </submittedName>
</protein>